<name>A0A8J3EZQ1_9BACI</name>
<evidence type="ECO:0000256" key="4">
    <source>
        <dbReference type="ARBA" id="ARBA00023167"/>
    </source>
</evidence>
<dbReference type="PANTHER" id="PTHR10640:SF7">
    <property type="entry name" value="METHYLTHIORIBULOSE-1-PHOSPHATE DEHYDRATASE"/>
    <property type="match status" value="1"/>
</dbReference>
<keyword evidence="5 6" id="KW-0456">Lyase</keyword>
<dbReference type="InterPro" id="IPR017714">
    <property type="entry name" value="MethylthioRu-1-P_deHdtase_MtnB"/>
</dbReference>
<proteinExistence type="inferred from homology"/>
<dbReference type="OrthoDB" id="9805559at2"/>
<dbReference type="InterPro" id="IPR036409">
    <property type="entry name" value="Aldolase_II/adducin_N_sf"/>
</dbReference>
<evidence type="ECO:0000256" key="6">
    <source>
        <dbReference type="HAMAP-Rule" id="MF_01677"/>
    </source>
</evidence>
<dbReference type="Pfam" id="PF00596">
    <property type="entry name" value="Aldolase_II"/>
    <property type="match status" value="1"/>
</dbReference>
<dbReference type="GO" id="GO:0008270">
    <property type="term" value="F:zinc ion binding"/>
    <property type="evidence" value="ECO:0007669"/>
    <property type="project" value="UniProtKB-UniRule"/>
</dbReference>
<comment type="cofactor">
    <cofactor evidence="6">
        <name>Zn(2+)</name>
        <dbReference type="ChEBI" id="CHEBI:29105"/>
    </cofactor>
    <text evidence="6">Binds 1 zinc ion per subunit.</text>
</comment>
<comment type="caution">
    <text evidence="8">The sequence shown here is derived from an EMBL/GenBank/DDBJ whole genome shotgun (WGS) entry which is preliminary data.</text>
</comment>
<dbReference type="GO" id="GO:0019509">
    <property type="term" value="P:L-methionine salvage from methylthioadenosine"/>
    <property type="evidence" value="ECO:0007669"/>
    <property type="project" value="UniProtKB-UniRule"/>
</dbReference>
<dbReference type="SUPFAM" id="SSF53639">
    <property type="entry name" value="AraD/HMP-PK domain-like"/>
    <property type="match status" value="1"/>
</dbReference>
<dbReference type="AlphaFoldDB" id="A0A8J3EZQ1"/>
<evidence type="ECO:0000256" key="2">
    <source>
        <dbReference type="ARBA" id="ARBA00022723"/>
    </source>
</evidence>
<evidence type="ECO:0000256" key="5">
    <source>
        <dbReference type="ARBA" id="ARBA00023239"/>
    </source>
</evidence>
<dbReference type="InterPro" id="IPR001303">
    <property type="entry name" value="Aldolase_II/adducin_N"/>
</dbReference>
<evidence type="ECO:0000256" key="1">
    <source>
        <dbReference type="ARBA" id="ARBA00022605"/>
    </source>
</evidence>
<evidence type="ECO:0000313" key="9">
    <source>
        <dbReference type="Proteomes" id="UP000626244"/>
    </source>
</evidence>
<accession>A0A8J3EZQ1</accession>
<comment type="subunit">
    <text evidence="6">Homotetramer.</text>
</comment>
<feature type="binding site" evidence="6">
    <location>
        <position position="99"/>
    </location>
    <ligand>
        <name>Zn(2+)</name>
        <dbReference type="ChEBI" id="CHEBI:29105"/>
    </ligand>
</feature>
<keyword evidence="3 6" id="KW-0862">Zinc</keyword>
<keyword evidence="2 6" id="KW-0479">Metal-binding</keyword>
<evidence type="ECO:0000259" key="7">
    <source>
        <dbReference type="SMART" id="SM01007"/>
    </source>
</evidence>
<dbReference type="EMBL" id="BMHB01000001">
    <property type="protein sequence ID" value="GGI14671.1"/>
    <property type="molecule type" value="Genomic_DNA"/>
</dbReference>
<protein>
    <recommendedName>
        <fullName evidence="6">Methylthioribulose-1-phosphate dehydratase</fullName>
        <shortName evidence="6">MTRu-1-P dehydratase</shortName>
        <ecNumber evidence="6">4.2.1.109</ecNumber>
    </recommendedName>
</protein>
<comment type="catalytic activity">
    <reaction evidence="6">
        <text>5-(methylsulfanyl)-D-ribulose 1-phosphate = 5-methylsulfanyl-2,3-dioxopentyl phosphate + H2O</text>
        <dbReference type="Rhea" id="RHEA:15549"/>
        <dbReference type="ChEBI" id="CHEBI:15377"/>
        <dbReference type="ChEBI" id="CHEBI:58548"/>
        <dbReference type="ChEBI" id="CHEBI:58828"/>
        <dbReference type="EC" id="4.2.1.109"/>
    </reaction>
</comment>
<keyword evidence="1 6" id="KW-0028">Amino-acid biosynthesis</keyword>
<gene>
    <name evidence="6 8" type="primary">mtnB</name>
    <name evidence="8" type="ORF">GCM10007380_24120</name>
</gene>
<dbReference type="Proteomes" id="UP000626244">
    <property type="component" value="Unassembled WGS sequence"/>
</dbReference>
<comment type="similarity">
    <text evidence="6">Belongs to the aldolase class II family. MtnB subfamily.</text>
</comment>
<dbReference type="HAMAP" id="MF_01677">
    <property type="entry name" value="Salvage_MtnB"/>
    <property type="match status" value="1"/>
</dbReference>
<dbReference type="GO" id="GO:0005737">
    <property type="term" value="C:cytoplasm"/>
    <property type="evidence" value="ECO:0007669"/>
    <property type="project" value="UniProtKB-UniRule"/>
</dbReference>
<keyword evidence="4 6" id="KW-0486">Methionine biosynthesis</keyword>
<dbReference type="SMART" id="SM01007">
    <property type="entry name" value="Aldolase_II"/>
    <property type="match status" value="1"/>
</dbReference>
<sequence length="211" mass="24059">MSLFLEQWKKLANIKCDLAKRDWFYGTSGNLSMKISDDPLLFLVTADEKDKRARCDEEFIVVNNIGEPVFDTVLKPSLETLIHANIYEKTSAACVLHVHTVDNNIISELFGDEGKVELEDNEMIHIITGSYTNSKITIPIIDNAQDMEAFKRSYTPFLTNDYGVVLVRNHGITVWGRTPLETKKWLEGIEFLISYKVKMMMIQGHKIKAGN</sequence>
<dbReference type="RefSeq" id="WP_088000115.1">
    <property type="nucleotide sequence ID" value="NZ_BMHB01000001.1"/>
</dbReference>
<reference evidence="9" key="1">
    <citation type="journal article" date="2019" name="Int. J. Syst. Evol. Microbiol.">
        <title>The Global Catalogue of Microorganisms (GCM) 10K type strain sequencing project: providing services to taxonomists for standard genome sequencing and annotation.</title>
        <authorList>
            <consortium name="The Broad Institute Genomics Platform"/>
            <consortium name="The Broad Institute Genome Sequencing Center for Infectious Disease"/>
            <person name="Wu L."/>
            <person name="Ma J."/>
        </authorList>
    </citation>
    <scope>NUCLEOTIDE SEQUENCE [LARGE SCALE GENOMIC DNA]</scope>
    <source>
        <strain evidence="9">CGMCC 1.14993</strain>
    </source>
</reference>
<dbReference type="NCBIfam" id="TIGR03328">
    <property type="entry name" value="salvage_mtnB"/>
    <property type="match status" value="1"/>
</dbReference>
<feature type="domain" description="Class II aldolase/adducin N-terminal" evidence="7">
    <location>
        <begin position="9"/>
        <end position="197"/>
    </location>
</feature>
<evidence type="ECO:0000256" key="3">
    <source>
        <dbReference type="ARBA" id="ARBA00022833"/>
    </source>
</evidence>
<evidence type="ECO:0000313" key="8">
    <source>
        <dbReference type="EMBL" id="GGI14671.1"/>
    </source>
</evidence>
<keyword evidence="9" id="KW-1185">Reference proteome</keyword>
<dbReference type="GO" id="GO:0046570">
    <property type="term" value="F:methylthioribulose 1-phosphate dehydratase activity"/>
    <property type="evidence" value="ECO:0007669"/>
    <property type="project" value="UniProtKB-UniRule"/>
</dbReference>
<dbReference type="UniPathway" id="UPA00904">
    <property type="reaction ID" value="UER00875"/>
</dbReference>
<organism evidence="8 9">
    <name type="scientific">Gottfriedia solisilvae</name>
    <dbReference type="NCBI Taxonomy" id="1516104"/>
    <lineage>
        <taxon>Bacteria</taxon>
        <taxon>Bacillati</taxon>
        <taxon>Bacillota</taxon>
        <taxon>Bacilli</taxon>
        <taxon>Bacillales</taxon>
        <taxon>Bacillaceae</taxon>
        <taxon>Gottfriedia</taxon>
    </lineage>
</organism>
<feature type="binding site" evidence="6">
    <location>
        <position position="97"/>
    </location>
    <ligand>
        <name>Zn(2+)</name>
        <dbReference type="ChEBI" id="CHEBI:29105"/>
    </ligand>
</feature>
<comment type="function">
    <text evidence="6">Catalyzes the dehydration of methylthioribulose-1-phosphate (MTRu-1-P) into 2,3-diketo-5-methylthiopentyl-1-phosphate (DK-MTP-1-P).</text>
</comment>
<dbReference type="PANTHER" id="PTHR10640">
    <property type="entry name" value="METHYLTHIORIBULOSE-1-PHOSPHATE DEHYDRATASE"/>
    <property type="match status" value="1"/>
</dbReference>
<dbReference type="EC" id="4.2.1.109" evidence="6"/>
<dbReference type="Gene3D" id="3.40.225.10">
    <property type="entry name" value="Class II aldolase/adducin N-terminal domain"/>
    <property type="match status" value="1"/>
</dbReference>
<comment type="pathway">
    <text evidence="6">Amino-acid biosynthesis; L-methionine biosynthesis via salvage pathway; L-methionine from S-methyl-5-thio-alpha-D-ribose 1-phosphate: step 2/6.</text>
</comment>